<dbReference type="Gene3D" id="3.40.710.10">
    <property type="entry name" value="DD-peptidase/beta-lactamase superfamily"/>
    <property type="match status" value="1"/>
</dbReference>
<organism evidence="3 4">
    <name type="scientific">Actinacidiphila oryziradicis</name>
    <dbReference type="NCBI Taxonomy" id="2571141"/>
    <lineage>
        <taxon>Bacteria</taxon>
        <taxon>Bacillati</taxon>
        <taxon>Actinomycetota</taxon>
        <taxon>Actinomycetes</taxon>
        <taxon>Kitasatosporales</taxon>
        <taxon>Streptomycetaceae</taxon>
        <taxon>Actinacidiphila</taxon>
    </lineage>
</organism>
<proteinExistence type="predicted"/>
<comment type="caution">
    <text evidence="3">The sequence shown here is derived from an EMBL/GenBank/DDBJ whole genome shotgun (WGS) entry which is preliminary data.</text>
</comment>
<feature type="region of interest" description="Disordered" evidence="1">
    <location>
        <begin position="51"/>
        <end position="121"/>
    </location>
</feature>
<dbReference type="Pfam" id="PF00144">
    <property type="entry name" value="Beta-lactamase"/>
    <property type="match status" value="1"/>
</dbReference>
<evidence type="ECO:0000259" key="2">
    <source>
        <dbReference type="Pfam" id="PF00144"/>
    </source>
</evidence>
<accession>A0A4U0RYP7</accession>
<protein>
    <submittedName>
        <fullName evidence="3">Beta-lactamase family protein</fullName>
    </submittedName>
</protein>
<dbReference type="AlphaFoldDB" id="A0A4U0RYP7"/>
<dbReference type="SUPFAM" id="SSF56601">
    <property type="entry name" value="beta-lactamase/transpeptidase-like"/>
    <property type="match status" value="1"/>
</dbReference>
<dbReference type="PANTHER" id="PTHR46825">
    <property type="entry name" value="D-ALANYL-D-ALANINE-CARBOXYPEPTIDASE/ENDOPEPTIDASE AMPH"/>
    <property type="match status" value="1"/>
</dbReference>
<dbReference type="InterPro" id="IPR050491">
    <property type="entry name" value="AmpC-like"/>
</dbReference>
<dbReference type="InterPro" id="IPR001466">
    <property type="entry name" value="Beta-lactam-related"/>
</dbReference>
<evidence type="ECO:0000256" key="1">
    <source>
        <dbReference type="SAM" id="MobiDB-lite"/>
    </source>
</evidence>
<evidence type="ECO:0000313" key="4">
    <source>
        <dbReference type="Proteomes" id="UP000305778"/>
    </source>
</evidence>
<gene>
    <name evidence="3" type="ORF">FCI23_41935</name>
</gene>
<dbReference type="Proteomes" id="UP000305778">
    <property type="component" value="Unassembled WGS sequence"/>
</dbReference>
<name>A0A4U0RYP7_9ACTN</name>
<evidence type="ECO:0000313" key="3">
    <source>
        <dbReference type="EMBL" id="TKA00747.1"/>
    </source>
</evidence>
<dbReference type="PANTHER" id="PTHR46825:SF7">
    <property type="entry name" value="D-ALANYL-D-ALANINE CARBOXYPEPTIDASE"/>
    <property type="match status" value="1"/>
</dbReference>
<feature type="compositionally biased region" description="Polar residues" evidence="1">
    <location>
        <begin position="82"/>
        <end position="91"/>
    </location>
</feature>
<dbReference type="OrthoDB" id="5177574at2"/>
<feature type="domain" description="Beta-lactamase-related" evidence="2">
    <location>
        <begin position="186"/>
        <end position="513"/>
    </location>
</feature>
<dbReference type="InterPro" id="IPR012338">
    <property type="entry name" value="Beta-lactam/transpept-like"/>
</dbReference>
<reference evidence="3 4" key="1">
    <citation type="submission" date="2019-04" db="EMBL/GenBank/DDBJ databases">
        <title>Streptomyces oryziradicis sp. nov., a novel actinomycete isolated from rhizosphere soil of rice (Oryza sativa L.).</title>
        <authorList>
            <person name="Li C."/>
        </authorList>
    </citation>
    <scope>NUCLEOTIDE SEQUENCE [LARGE SCALE GENOMIC DNA]</scope>
    <source>
        <strain evidence="3 4">NEAU-C40</strain>
    </source>
</reference>
<keyword evidence="4" id="KW-1185">Reference proteome</keyword>
<sequence>MDSIRTKSQGGQTLKRSAPFVDVAPLHRWCSGAVTAGNARPGRRRRLRMVRSTGAEHGRSGCRLGATVRPPSPRERRHPASRQAQNLSDNLRNVFRRGATHTEHGGVRTSRGPRLSRPGPTVSALHWSPVLSCNSIATKRRTLVAVAALAAIATALPTAGTASAAPAAAAPAPDYAGLRQALNGVVAAGSPGTYALVSDRGGHGGTVSVGTGDIATQAPIDPKGQFRIGSITKNFTAVLALQLVAQHEVDLDTPAVDYLPGGVLPAGSPITVRELLNHTSGLYDYSNDLPGILVGDTVTGYQQFRYKTYAPADLVAGALSHGSQFTPGSQYQYSNTNFVVLGMLVEHVTGKPFATVLNERILQPLGMNDTRFIVPSTDIGGPHAVGYLTQDDRSKPLFDATAQTASWIWTAGAAISSTADLNTYWRALTAGVLLPKEQLAEMETMVPVGSTGTSFYGLGMRAYTLSCGTQVYGHDGIVEGYQTYSYTAKDGSRQVTIAANASNNGDVFAAERAALDPVFCGVPSTPAAKRQAAAASAHIAKEETVGVSPEPLRK</sequence>
<dbReference type="EMBL" id="SUMC01000080">
    <property type="protein sequence ID" value="TKA00747.1"/>
    <property type="molecule type" value="Genomic_DNA"/>
</dbReference>